<dbReference type="Proteomes" id="UP001168821">
    <property type="component" value="Unassembled WGS sequence"/>
</dbReference>
<evidence type="ECO:0000313" key="2">
    <source>
        <dbReference type="Proteomes" id="UP001168821"/>
    </source>
</evidence>
<keyword evidence="2" id="KW-1185">Reference proteome</keyword>
<evidence type="ECO:0000313" key="1">
    <source>
        <dbReference type="EMBL" id="KAJ3655117.1"/>
    </source>
</evidence>
<gene>
    <name evidence="1" type="ORF">Zmor_014257</name>
</gene>
<organism evidence="1 2">
    <name type="scientific">Zophobas morio</name>
    <dbReference type="NCBI Taxonomy" id="2755281"/>
    <lineage>
        <taxon>Eukaryota</taxon>
        <taxon>Metazoa</taxon>
        <taxon>Ecdysozoa</taxon>
        <taxon>Arthropoda</taxon>
        <taxon>Hexapoda</taxon>
        <taxon>Insecta</taxon>
        <taxon>Pterygota</taxon>
        <taxon>Neoptera</taxon>
        <taxon>Endopterygota</taxon>
        <taxon>Coleoptera</taxon>
        <taxon>Polyphaga</taxon>
        <taxon>Cucujiformia</taxon>
        <taxon>Tenebrionidae</taxon>
        <taxon>Zophobas</taxon>
    </lineage>
</organism>
<dbReference type="EMBL" id="JALNTZ010000004">
    <property type="protein sequence ID" value="KAJ3655117.1"/>
    <property type="molecule type" value="Genomic_DNA"/>
</dbReference>
<proteinExistence type="predicted"/>
<reference evidence="1" key="1">
    <citation type="journal article" date="2023" name="G3 (Bethesda)">
        <title>Whole genome assemblies of Zophobas morio and Tenebrio molitor.</title>
        <authorList>
            <person name="Kaur S."/>
            <person name="Stinson S.A."/>
            <person name="diCenzo G.C."/>
        </authorList>
    </citation>
    <scope>NUCLEOTIDE SEQUENCE</scope>
    <source>
        <strain evidence="1">QUZm001</strain>
    </source>
</reference>
<dbReference type="AlphaFoldDB" id="A0AA38MG02"/>
<comment type="caution">
    <text evidence="1">The sequence shown here is derived from an EMBL/GenBank/DDBJ whole genome shotgun (WGS) entry which is preliminary data.</text>
</comment>
<accession>A0AA38MG02</accession>
<protein>
    <submittedName>
        <fullName evidence="1">Uncharacterized protein</fullName>
    </submittedName>
</protein>
<name>A0AA38MG02_9CUCU</name>
<sequence length="102" mass="11576">MKGNAQIITVACWQIFIFWQSTKNCFFALTIPMHNQAAVSPQASAMPSVFADACDSYFKFYFATILHPPRDTRYWLPPAEFTRKTPSTYLALMESGIANKQS</sequence>